<dbReference type="SUPFAM" id="SSF52540">
    <property type="entry name" value="P-loop containing nucleoside triphosphate hydrolases"/>
    <property type="match status" value="1"/>
</dbReference>
<accession>A0ABW6XQZ6</accession>
<dbReference type="Proteomes" id="UP001602370">
    <property type="component" value="Unassembled WGS sequence"/>
</dbReference>
<reference evidence="5 6" key="1">
    <citation type="submission" date="2024-10" db="EMBL/GenBank/DDBJ databases">
        <title>The Natural Products Discovery Center: Release of the First 8490 Sequenced Strains for Exploring Actinobacteria Biosynthetic Diversity.</title>
        <authorList>
            <person name="Kalkreuter E."/>
            <person name="Kautsar S.A."/>
            <person name="Yang D."/>
            <person name="Bader C.D."/>
            <person name="Teijaro C.N."/>
            <person name="Fluegel L."/>
            <person name="Davis C.M."/>
            <person name="Simpson J.R."/>
            <person name="Lauterbach L."/>
            <person name="Steele A.D."/>
            <person name="Gui C."/>
            <person name="Meng S."/>
            <person name="Li G."/>
            <person name="Viehrig K."/>
            <person name="Ye F."/>
            <person name="Su P."/>
            <person name="Kiefer A.F."/>
            <person name="Nichols A."/>
            <person name="Cepeda A.J."/>
            <person name="Yan W."/>
            <person name="Fan B."/>
            <person name="Jiang Y."/>
            <person name="Adhikari A."/>
            <person name="Zheng C.-J."/>
            <person name="Schuster L."/>
            <person name="Cowan T.M."/>
            <person name="Smanski M.J."/>
            <person name="Chevrette M.G."/>
            <person name="De Carvalho L.P.S."/>
            <person name="Shen B."/>
        </authorList>
    </citation>
    <scope>NUCLEOTIDE SEQUENCE [LARGE SCALE GENOMIC DNA]</scope>
    <source>
        <strain evidence="5 6">NPDC012605</strain>
    </source>
</reference>
<dbReference type="PROSITE" id="PS50125">
    <property type="entry name" value="GUANYLATE_CYCLASE_2"/>
    <property type="match status" value="1"/>
</dbReference>
<comment type="caution">
    <text evidence="5">The sequence shown here is derived from an EMBL/GenBank/DDBJ whole genome shotgun (WGS) entry which is preliminary data.</text>
</comment>
<dbReference type="PANTHER" id="PTHR16305">
    <property type="entry name" value="TESTICULAR SOLUBLE ADENYLYL CYCLASE"/>
    <property type="match status" value="1"/>
</dbReference>
<dbReference type="InterPro" id="IPR041664">
    <property type="entry name" value="AAA_16"/>
</dbReference>
<dbReference type="Gene3D" id="3.40.50.300">
    <property type="entry name" value="P-loop containing nucleotide triphosphate hydrolases"/>
    <property type="match status" value="1"/>
</dbReference>
<evidence type="ECO:0000313" key="6">
    <source>
        <dbReference type="Proteomes" id="UP001602370"/>
    </source>
</evidence>
<protein>
    <submittedName>
        <fullName evidence="5">Adenylate/guanylate cyclase domain-containing protein</fullName>
    </submittedName>
</protein>
<evidence type="ECO:0000256" key="2">
    <source>
        <dbReference type="ARBA" id="ARBA00022840"/>
    </source>
</evidence>
<name>A0ABW6XQZ6_9ACTN</name>
<dbReference type="PANTHER" id="PTHR16305:SF28">
    <property type="entry name" value="GUANYLATE CYCLASE DOMAIN-CONTAINING PROTEIN"/>
    <property type="match status" value="1"/>
</dbReference>
<sequence length="1069" mass="111645">MVTVLFCDLVGSTALSGALDAETLRSVTLRWFDLMRLRIEEQGGTVEKFIGDAVMAVFGVPTVREDDARRAASAALAMREALAGFNARLEEAVGVRLEMRIGINTGQAVTGSATQRQAMVSGEVVNVAARLEQNAAAGEILLGPDTLAAAGPGIRTTETGPLLLKGKSERVAAHRLTALDEDDGPEALRRFDVGFVGRGHELALMDEALKRVMRGARGGRLVVGGEAGQGKTRLVREWLHRTTTTGPTALPAPAQVPRHGVGRCRARGEQPSLGALADAVAGLLKSVGTVVPSPELDLLHQGLLLDGTPNPSPADTCAALAKVLAELSERQPVVLVIDDCHWAAQPLFDVLDRLLRALTDAAVLIVLLTRPQLFDARPELAQGAVLLGGLSDDEAHVLAAELTGHTGDSAPLAPQVLARVGGNPLHLEQLLVAGTPVDADSVPLPLQALIGARIDALEPPEQRALGLASVLGGDFTAEELMALAGHPAETWTAADLRTTLHRLVRHRLIRPDGGAFRFAGGLIQEVVHTSQSKQDRADRHERAARLDTVRQRGSAAVGAHLEQAYRYRVELGAQDAHTDGLRRRAAEALAEGGRLALAHADPVWAADLLRRATARYAAGEPGGAATRRRLGQTLLDLGRVTDGRALLEEVLAEAPADGRGTDGVEAAHARLSLASAGRSAGSRGPGHRTVAPDSRRAGTGSHAEEARAGEATSRKGVPGERPEGGGTTGESPAEAAAVTLPVFAAAGDEFGQARACLRLAQHAQEQGRHREAERLLDRALGHAVRADAEPERAAALGAIGVSLWRGPLPVADAVTRCRALLAEQGAGRRAVRLTLNCPLAVVLALHDDRDGALACLAEAGQLAQRLGYAETDAFLPLFTATVDDLAGRREEALLGLERAAAAARALGATGLLRSALLDATRIRLDLGDRRAAHDTLAELEPTGGPSEAARPRAESADLDGLRARIAAERGDAATATRLADRALATAVRTDSPIVQGLAALDAARTALALGHTRDAAEAALRARWSFAAKGHLPAAREAEAVAVRCQGLRDDGPGSVGPAADGTGKDAQR</sequence>
<organism evidence="5 6">
    <name type="scientific">Streptomyces flavochromogenes</name>
    <dbReference type="NCBI Taxonomy" id="68199"/>
    <lineage>
        <taxon>Bacteria</taxon>
        <taxon>Bacillati</taxon>
        <taxon>Actinomycetota</taxon>
        <taxon>Actinomycetes</taxon>
        <taxon>Kitasatosporales</taxon>
        <taxon>Streptomycetaceae</taxon>
        <taxon>Streptomyces</taxon>
    </lineage>
</organism>
<dbReference type="InterPro" id="IPR027417">
    <property type="entry name" value="P-loop_NTPase"/>
</dbReference>
<feature type="domain" description="Guanylate cyclase" evidence="4">
    <location>
        <begin position="3"/>
        <end position="132"/>
    </location>
</feature>
<feature type="region of interest" description="Disordered" evidence="3">
    <location>
        <begin position="1047"/>
        <end position="1069"/>
    </location>
</feature>
<dbReference type="InterPro" id="IPR011990">
    <property type="entry name" value="TPR-like_helical_dom_sf"/>
</dbReference>
<dbReference type="SUPFAM" id="SSF48452">
    <property type="entry name" value="TPR-like"/>
    <property type="match status" value="1"/>
</dbReference>
<dbReference type="CDD" id="cd07302">
    <property type="entry name" value="CHD"/>
    <property type="match status" value="1"/>
</dbReference>
<dbReference type="SUPFAM" id="SSF55073">
    <property type="entry name" value="Nucleotide cyclase"/>
    <property type="match status" value="1"/>
</dbReference>
<evidence type="ECO:0000259" key="4">
    <source>
        <dbReference type="PROSITE" id="PS50125"/>
    </source>
</evidence>
<dbReference type="Pfam" id="PF00211">
    <property type="entry name" value="Guanylate_cyc"/>
    <property type="match status" value="1"/>
</dbReference>
<dbReference type="InterPro" id="IPR029787">
    <property type="entry name" value="Nucleotide_cyclase"/>
</dbReference>
<keyword evidence="2" id="KW-0067">ATP-binding</keyword>
<gene>
    <name evidence="5" type="ORF">ACFY8C_15970</name>
</gene>
<evidence type="ECO:0000313" key="5">
    <source>
        <dbReference type="EMBL" id="MFF5919819.1"/>
    </source>
</evidence>
<dbReference type="EMBL" id="JBIBDZ010000004">
    <property type="protein sequence ID" value="MFF5919819.1"/>
    <property type="molecule type" value="Genomic_DNA"/>
</dbReference>
<proteinExistence type="predicted"/>
<keyword evidence="6" id="KW-1185">Reference proteome</keyword>
<dbReference type="Gene3D" id="3.30.70.1230">
    <property type="entry name" value="Nucleotide cyclase"/>
    <property type="match status" value="1"/>
</dbReference>
<dbReference type="Gene3D" id="1.25.40.10">
    <property type="entry name" value="Tetratricopeptide repeat domain"/>
    <property type="match status" value="1"/>
</dbReference>
<dbReference type="InterPro" id="IPR001054">
    <property type="entry name" value="A/G_cyclase"/>
</dbReference>
<evidence type="ECO:0000256" key="1">
    <source>
        <dbReference type="ARBA" id="ARBA00022741"/>
    </source>
</evidence>
<feature type="region of interest" description="Disordered" evidence="3">
    <location>
        <begin position="675"/>
        <end position="732"/>
    </location>
</feature>
<evidence type="ECO:0000256" key="3">
    <source>
        <dbReference type="SAM" id="MobiDB-lite"/>
    </source>
</evidence>
<dbReference type="SMART" id="SM00044">
    <property type="entry name" value="CYCc"/>
    <property type="match status" value="1"/>
</dbReference>
<keyword evidence="1" id="KW-0547">Nucleotide-binding</keyword>
<dbReference type="RefSeq" id="WP_388307563.1">
    <property type="nucleotide sequence ID" value="NZ_JBIBDZ010000004.1"/>
</dbReference>
<dbReference type="Pfam" id="PF13191">
    <property type="entry name" value="AAA_16"/>
    <property type="match status" value="1"/>
</dbReference>